<dbReference type="Gene3D" id="2.115.10.20">
    <property type="entry name" value="Glycosyl hydrolase domain, family 43"/>
    <property type="match status" value="2"/>
</dbReference>
<evidence type="ECO:0000256" key="1">
    <source>
        <dbReference type="ARBA" id="ARBA00009865"/>
    </source>
</evidence>
<dbReference type="InterPro" id="IPR036770">
    <property type="entry name" value="Ankyrin_rpt-contain_sf"/>
</dbReference>
<dbReference type="SUPFAM" id="SSF75005">
    <property type="entry name" value="Arabinanase/levansucrase/invertase"/>
    <property type="match status" value="2"/>
</dbReference>
<organism evidence="7 8">
    <name type="scientific">Blautia liquoris</name>
    <dbReference type="NCBI Taxonomy" id="2779518"/>
    <lineage>
        <taxon>Bacteria</taxon>
        <taxon>Bacillati</taxon>
        <taxon>Bacillota</taxon>
        <taxon>Clostridia</taxon>
        <taxon>Lachnospirales</taxon>
        <taxon>Lachnospiraceae</taxon>
        <taxon>Blautia</taxon>
    </lineage>
</organism>
<dbReference type="CDD" id="cd09001">
    <property type="entry name" value="GH43_FsAxh1-like"/>
    <property type="match status" value="1"/>
</dbReference>
<dbReference type="Pfam" id="PF04616">
    <property type="entry name" value="Glyco_hydro_43"/>
    <property type="match status" value="2"/>
</dbReference>
<evidence type="ECO:0000313" key="7">
    <source>
        <dbReference type="EMBL" id="QOV20144.1"/>
    </source>
</evidence>
<keyword evidence="8" id="KW-1185">Reference proteome</keyword>
<dbReference type="GO" id="GO:0004553">
    <property type="term" value="F:hydrolase activity, hydrolyzing O-glycosyl compounds"/>
    <property type="evidence" value="ECO:0007669"/>
    <property type="project" value="InterPro"/>
</dbReference>
<evidence type="ECO:0000256" key="3">
    <source>
        <dbReference type="ARBA" id="ARBA00023295"/>
    </source>
</evidence>
<dbReference type="Pfam" id="PF17851">
    <property type="entry name" value="GH43_C2"/>
    <property type="match status" value="2"/>
</dbReference>
<feature type="active site" description="Proton acceptor" evidence="4">
    <location>
        <position position="634"/>
    </location>
</feature>
<dbReference type="InterPro" id="IPR002110">
    <property type="entry name" value="Ankyrin_rpt"/>
</dbReference>
<dbReference type="Proteomes" id="UP000593601">
    <property type="component" value="Chromosome"/>
</dbReference>
<dbReference type="InterPro" id="IPR006710">
    <property type="entry name" value="Glyco_hydro_43"/>
</dbReference>
<evidence type="ECO:0000256" key="2">
    <source>
        <dbReference type="ARBA" id="ARBA00022801"/>
    </source>
</evidence>
<keyword evidence="3" id="KW-0326">Glycosidase</keyword>
<accession>A0A7M2RJH2</accession>
<dbReference type="InterPro" id="IPR023296">
    <property type="entry name" value="Glyco_hydro_beta-prop_sf"/>
</dbReference>
<dbReference type="KEGG" id="bliq:INP51_04125"/>
<dbReference type="GO" id="GO:0005975">
    <property type="term" value="P:carbohydrate metabolic process"/>
    <property type="evidence" value="ECO:0007669"/>
    <property type="project" value="InterPro"/>
</dbReference>
<dbReference type="PANTHER" id="PTHR42812:SF12">
    <property type="entry name" value="BETA-XYLOSIDASE-RELATED"/>
    <property type="match status" value="1"/>
</dbReference>
<name>A0A7M2RJH2_9FIRM</name>
<dbReference type="RefSeq" id="WP_193736464.1">
    <property type="nucleotide sequence ID" value="NZ_CP063304.1"/>
</dbReference>
<dbReference type="AlphaFoldDB" id="A0A7M2RJH2"/>
<dbReference type="InterPro" id="IPR041542">
    <property type="entry name" value="GH43_C2"/>
</dbReference>
<comment type="similarity">
    <text evidence="1">Belongs to the glycosyl hydrolase 43 family.</text>
</comment>
<evidence type="ECO:0000256" key="4">
    <source>
        <dbReference type="PIRSR" id="PIRSR606710-1"/>
    </source>
</evidence>
<feature type="active site" description="Proton donor" evidence="4">
    <location>
        <position position="794"/>
    </location>
</feature>
<protein>
    <submittedName>
        <fullName evidence="7">Family 43 glycosylhydrolase</fullName>
    </submittedName>
</protein>
<dbReference type="Pfam" id="PF12796">
    <property type="entry name" value="Ank_2"/>
    <property type="match status" value="1"/>
</dbReference>
<dbReference type="EMBL" id="CP063304">
    <property type="protein sequence ID" value="QOV20144.1"/>
    <property type="molecule type" value="Genomic_DNA"/>
</dbReference>
<sequence length="1122" mass="127415">MNNDKLWSQDLGNGIYRNPILFADYSDPDVIRVGDTYYMTASSFNYTPGLPILESGDLVNWKLINYAVENIDYPDYVKPQHSKGIWAPAIRYHDGWFYIFYGMPDEGIFMVRTKDPHDTWEAPVLVLEGKGLIDSCPFWDEDGKAYVVHAYAKSRIGFKSFLGLFEMTPDGTKAVSEDHLIFDGTKTQMTIEGPKMLKRNTYYYIFAPAGGVTKGWQTVLRSRDIAGPYEEKIVMRQGDSPVNGPHQGGLVDTPEGEEWFIHFQDMGAYGRVVHLQPVCFRDGWPIIGIPKAGEDWGEPCLFHKKPALPAQESCTLQASDDFSGEKLDLKWQWLGNHRDDFYSLTECPGYLRLYSLNPSKEDPVVLWNCANVLTQKIICPNSIMTAHMCFQNLKENEQAGVIVIGGNYGWLGVRNTKGSRELIFSESFTKEGTVEEKVLKHIPLQKGIREINLRIQIQRGRNVDAIFSYSLDGENYKKIDSKITLAPHTWVGAKTGLFSVACDKDDHDGSVEFSKVHYDNPDNEPDPVFQIAEDADFDTIKYMVEFSKSSMNIKDERNRTPLHYAAKHQSREVLEYFVNRVGLSPLEGDCDLITPYEVACQNKNQEALTFFEKVCGASLSDMYKNPIRTGMYPDPSMVRVGDDYYMVNSSFVYFPCIPISHSRDLIHWEIIGHAITDSNWAALGHLEGGRGYWAPDISYTNGRYYITATYRMNDDGVVIRKQMIVSSDRPEGPYSEPIFIDEDGIDPSLFHDDDGRHYMLLNRGARIVELNQDMTKQISEASLLYYGDMKRAPEGPHLLKKDDYYYLFLAEGGTGMGHRITVARSKSLKEPFVPCPYNPIMRQTDPNALIQRCGHGKPVSTPDGRWFIAYLCGRMPDQKHTLLGRETALDEIVWTADGWPLINNGDGPSVMAKKPYPALQDCGSDGWTYDICKGEVSKEWMSPRGIREKDIERTSEGIFMKGDPSDLDSLDVRDVLLRRQTSFDYDVKSKLTIRKLEECGETGLVCYYDERTWLKFGVFNQKGDLYAFVEENRGNKKTRKELGKLENSKKLSLSCEVRGLTRSFLLESENGETIDIKLDQVDYLCDEGHNYGKRFTGPTIGIFCLGCESEILISDFASRQAS</sequence>
<dbReference type="PANTHER" id="PTHR42812">
    <property type="entry name" value="BETA-XYLOSIDASE"/>
    <property type="match status" value="1"/>
</dbReference>
<feature type="domain" description="Beta-xylosidase C-terminal Concanavalin A-like" evidence="6">
    <location>
        <begin position="319"/>
        <end position="518"/>
    </location>
</feature>
<evidence type="ECO:0000256" key="5">
    <source>
        <dbReference type="PIRSR" id="PIRSR606710-2"/>
    </source>
</evidence>
<evidence type="ECO:0000313" key="8">
    <source>
        <dbReference type="Proteomes" id="UP000593601"/>
    </source>
</evidence>
<proteinExistence type="inferred from homology"/>
<evidence type="ECO:0000259" key="6">
    <source>
        <dbReference type="Pfam" id="PF17851"/>
    </source>
</evidence>
<feature type="site" description="Important for catalytic activity, responsible for pKa modulation of the active site Glu and correct orientation of both the proton donor and substrate" evidence="5">
    <location>
        <position position="746"/>
    </location>
</feature>
<dbReference type="Gene3D" id="2.60.120.200">
    <property type="match status" value="2"/>
</dbReference>
<feature type="domain" description="Beta-xylosidase C-terminal Concanavalin A-like" evidence="6">
    <location>
        <begin position="935"/>
        <end position="1107"/>
    </location>
</feature>
<dbReference type="SUPFAM" id="SSF49899">
    <property type="entry name" value="Concanavalin A-like lectins/glucanases"/>
    <property type="match status" value="2"/>
</dbReference>
<dbReference type="Gene3D" id="1.25.40.20">
    <property type="entry name" value="Ankyrin repeat-containing domain"/>
    <property type="match status" value="1"/>
</dbReference>
<dbReference type="SUPFAM" id="SSF48403">
    <property type="entry name" value="Ankyrin repeat"/>
    <property type="match status" value="1"/>
</dbReference>
<dbReference type="CDD" id="cd08989">
    <property type="entry name" value="GH43_XYL-like"/>
    <property type="match status" value="1"/>
</dbReference>
<dbReference type="InterPro" id="IPR013320">
    <property type="entry name" value="ConA-like_dom_sf"/>
</dbReference>
<gene>
    <name evidence="7" type="ORF">INP51_04125</name>
</gene>
<keyword evidence="2 7" id="KW-0378">Hydrolase</keyword>
<dbReference type="InterPro" id="IPR051795">
    <property type="entry name" value="Glycosyl_Hydrlase_43"/>
</dbReference>
<reference evidence="7 8" key="1">
    <citation type="submission" date="2020-10" db="EMBL/GenBank/DDBJ databases">
        <title>Blautia liquoris sp.nov., isolated from the mud in a fermentation cellar used for the production of Chinese strong-flavoured liquor.</title>
        <authorList>
            <person name="Lu L."/>
        </authorList>
    </citation>
    <scope>NUCLEOTIDE SEQUENCE [LARGE SCALE GENOMIC DNA]</scope>
    <source>
        <strain evidence="7 8">LZLJ-3</strain>
    </source>
</reference>